<evidence type="ECO:0000313" key="3">
    <source>
        <dbReference type="Proteomes" id="UP000503447"/>
    </source>
</evidence>
<dbReference type="EMBL" id="CP053452">
    <property type="protein sequence ID" value="QJW98485.1"/>
    <property type="molecule type" value="Genomic_DNA"/>
</dbReference>
<evidence type="ECO:0000256" key="1">
    <source>
        <dbReference type="SAM" id="MobiDB-lite"/>
    </source>
</evidence>
<dbReference type="Proteomes" id="UP000503447">
    <property type="component" value="Chromosome"/>
</dbReference>
<protein>
    <submittedName>
        <fullName evidence="2">Uncharacterized protein</fullName>
    </submittedName>
</protein>
<accession>A0A6M5YWU3</accession>
<organism evidence="2 3">
    <name type="scientific">Frigoriglobus tundricola</name>
    <dbReference type="NCBI Taxonomy" id="2774151"/>
    <lineage>
        <taxon>Bacteria</taxon>
        <taxon>Pseudomonadati</taxon>
        <taxon>Planctomycetota</taxon>
        <taxon>Planctomycetia</taxon>
        <taxon>Gemmatales</taxon>
        <taxon>Gemmataceae</taxon>
        <taxon>Frigoriglobus</taxon>
    </lineage>
</organism>
<dbReference type="KEGG" id="ftj:FTUN_6075"/>
<sequence length="196" mass="22114">MSEPDPSITQKFNFWYERTAILANGAVVPLVEAEDRFGRLQNLLRRRDCMEWDGLYFLREVCLGRPIDPEPSATLVHERLLEPDGTPDPVMCAVVLASVRGCGRELHLDSPFTDSLDRALAEFVHARNMIRSDMETAPAEAFIQHDPVEDGLKRLRNAPPPPEDRLKDPKSYVEDLVRRANKPKPDSPDGPPPPPK</sequence>
<feature type="region of interest" description="Disordered" evidence="1">
    <location>
        <begin position="144"/>
        <end position="196"/>
    </location>
</feature>
<reference evidence="3" key="1">
    <citation type="submission" date="2020-05" db="EMBL/GenBank/DDBJ databases">
        <title>Frigoriglobus tundricola gen. nov., sp. nov., a psychrotolerant cellulolytic planctomycete of the family Gemmataceae with two divergent copies of 16S rRNA gene.</title>
        <authorList>
            <person name="Kulichevskaya I.S."/>
            <person name="Ivanova A.A."/>
            <person name="Naumoff D.G."/>
            <person name="Beletsky A.V."/>
            <person name="Rijpstra W.I.C."/>
            <person name="Sinninghe Damste J.S."/>
            <person name="Mardanov A.V."/>
            <person name="Ravin N.V."/>
            <person name="Dedysh S.N."/>
        </authorList>
    </citation>
    <scope>NUCLEOTIDE SEQUENCE [LARGE SCALE GENOMIC DNA]</scope>
    <source>
        <strain evidence="3">PL17</strain>
    </source>
</reference>
<proteinExistence type="predicted"/>
<evidence type="ECO:0000313" key="2">
    <source>
        <dbReference type="EMBL" id="QJW98485.1"/>
    </source>
</evidence>
<feature type="compositionally biased region" description="Basic and acidic residues" evidence="1">
    <location>
        <begin position="162"/>
        <end position="187"/>
    </location>
</feature>
<gene>
    <name evidence="2" type="ORF">FTUN_6075</name>
</gene>
<dbReference type="RefSeq" id="WP_171473653.1">
    <property type="nucleotide sequence ID" value="NZ_CP053452.2"/>
</dbReference>
<keyword evidence="3" id="KW-1185">Reference proteome</keyword>
<dbReference type="AlphaFoldDB" id="A0A6M5YWU3"/>
<name>A0A6M5YWU3_9BACT</name>